<gene>
    <name evidence="1" type="ORF">L1987_34392</name>
</gene>
<accession>A0ACB9HTD9</accession>
<proteinExistence type="predicted"/>
<reference evidence="2" key="1">
    <citation type="journal article" date="2022" name="Mol. Ecol. Resour.">
        <title>The genomes of chicory, endive, great burdock and yacon provide insights into Asteraceae palaeo-polyploidization history and plant inulin production.</title>
        <authorList>
            <person name="Fan W."/>
            <person name="Wang S."/>
            <person name="Wang H."/>
            <person name="Wang A."/>
            <person name="Jiang F."/>
            <person name="Liu H."/>
            <person name="Zhao H."/>
            <person name="Xu D."/>
            <person name="Zhang Y."/>
        </authorList>
    </citation>
    <scope>NUCLEOTIDE SEQUENCE [LARGE SCALE GENOMIC DNA]</scope>
    <source>
        <strain evidence="2">cv. Yunnan</strain>
    </source>
</reference>
<comment type="caution">
    <text evidence="1">The sequence shown here is derived from an EMBL/GenBank/DDBJ whole genome shotgun (WGS) entry which is preliminary data.</text>
</comment>
<reference evidence="1 2" key="2">
    <citation type="journal article" date="2022" name="Mol. Ecol. Resour.">
        <title>The genomes of chicory, endive, great burdock and yacon provide insights into Asteraceae paleo-polyploidization history and plant inulin production.</title>
        <authorList>
            <person name="Fan W."/>
            <person name="Wang S."/>
            <person name="Wang H."/>
            <person name="Wang A."/>
            <person name="Jiang F."/>
            <person name="Liu H."/>
            <person name="Zhao H."/>
            <person name="Xu D."/>
            <person name="Zhang Y."/>
        </authorList>
    </citation>
    <scope>NUCLEOTIDE SEQUENCE [LARGE SCALE GENOMIC DNA]</scope>
    <source>
        <strain evidence="2">cv. Yunnan</strain>
        <tissue evidence="1">Leaves</tissue>
    </source>
</reference>
<protein>
    <submittedName>
        <fullName evidence="1">Uncharacterized protein</fullName>
    </submittedName>
</protein>
<dbReference type="EMBL" id="CM042028">
    <property type="protein sequence ID" value="KAI3799102.1"/>
    <property type="molecule type" value="Genomic_DNA"/>
</dbReference>
<name>A0ACB9HTD9_9ASTR</name>
<keyword evidence="2" id="KW-1185">Reference proteome</keyword>
<dbReference type="Proteomes" id="UP001056120">
    <property type="component" value="Linkage Group LG11"/>
</dbReference>
<evidence type="ECO:0000313" key="1">
    <source>
        <dbReference type="EMBL" id="KAI3799102.1"/>
    </source>
</evidence>
<evidence type="ECO:0000313" key="2">
    <source>
        <dbReference type="Proteomes" id="UP001056120"/>
    </source>
</evidence>
<sequence>MEVVCQIHNTIAHPSRVISAYCHNCHLLVFFTNHPNTLWFRNQVGLLQLFVRIMDSVVATVSGYHGSERFKLIKLISQAGASYVGAMNSSTTHLVCHKFEGKKYELARKFKTIVVNHRWIEDCIKQGRRVSERPYMKQCGFEVGLLLLEIPNAANEVRSAFGEVSTTRNFSKTPVIDIECGDDAWTDSWLLKEVRCNLFDCSET</sequence>
<organism evidence="1 2">
    <name type="scientific">Smallanthus sonchifolius</name>
    <dbReference type="NCBI Taxonomy" id="185202"/>
    <lineage>
        <taxon>Eukaryota</taxon>
        <taxon>Viridiplantae</taxon>
        <taxon>Streptophyta</taxon>
        <taxon>Embryophyta</taxon>
        <taxon>Tracheophyta</taxon>
        <taxon>Spermatophyta</taxon>
        <taxon>Magnoliopsida</taxon>
        <taxon>eudicotyledons</taxon>
        <taxon>Gunneridae</taxon>
        <taxon>Pentapetalae</taxon>
        <taxon>asterids</taxon>
        <taxon>campanulids</taxon>
        <taxon>Asterales</taxon>
        <taxon>Asteraceae</taxon>
        <taxon>Asteroideae</taxon>
        <taxon>Heliantheae alliance</taxon>
        <taxon>Millerieae</taxon>
        <taxon>Smallanthus</taxon>
    </lineage>
</organism>